<feature type="compositionally biased region" description="Polar residues" evidence="1">
    <location>
        <begin position="58"/>
        <end position="78"/>
    </location>
</feature>
<comment type="caution">
    <text evidence="2">The sequence shown here is derived from an EMBL/GenBank/DDBJ whole genome shotgun (WGS) entry which is preliminary data.</text>
</comment>
<keyword evidence="3" id="KW-1185">Reference proteome</keyword>
<reference evidence="2 3" key="1">
    <citation type="submission" date="2023-09" db="EMBL/GenBank/DDBJ databases">
        <title>Multi-omics analysis of a traditional fermented food reveals byproduct-associated fungal strains for waste-to-food upcycling.</title>
        <authorList>
            <consortium name="Lawrence Berkeley National Laboratory"/>
            <person name="Rekdal V.M."/>
            <person name="Villalobos-Escobedo J.M."/>
            <person name="Rodriguez-Valeron N."/>
            <person name="Garcia M.O."/>
            <person name="Vasquez D.P."/>
            <person name="Damayanti I."/>
            <person name="Sorensen P.M."/>
            <person name="Baidoo E.E."/>
            <person name="De Carvalho A.C."/>
            <person name="Riley R."/>
            <person name="Lipzen A."/>
            <person name="He G."/>
            <person name="Yan M."/>
            <person name="Haridas S."/>
            <person name="Daum C."/>
            <person name="Yoshinaga Y."/>
            <person name="Ng V."/>
            <person name="Grigoriev I.V."/>
            <person name="Munk R."/>
            <person name="Nuraida L."/>
            <person name="Wijaya C.H."/>
            <person name="Morales P.-C."/>
            <person name="Keasling J.D."/>
        </authorList>
    </citation>
    <scope>NUCLEOTIDE SEQUENCE [LARGE SCALE GENOMIC DNA]</scope>
    <source>
        <strain evidence="2 3">FGSC 2613</strain>
    </source>
</reference>
<feature type="compositionally biased region" description="Low complexity" evidence="1">
    <location>
        <begin position="161"/>
        <end position="175"/>
    </location>
</feature>
<protein>
    <submittedName>
        <fullName evidence="2">Uncharacterized protein</fullName>
    </submittedName>
</protein>
<accession>A0ABR3DJH5</accession>
<evidence type="ECO:0000256" key="1">
    <source>
        <dbReference type="SAM" id="MobiDB-lite"/>
    </source>
</evidence>
<feature type="non-terminal residue" evidence="2">
    <location>
        <position position="1"/>
    </location>
</feature>
<sequence>ERTITSGAGSSTGSGNPSAFCEDETVDEDWMDFFDFDAYERDINHHSERSISAPGTAIPSNTSSSVEPPSAPSFSFPTITEHATAPTSSVEGSLIPARDKDLHLEFEVNNVCGQEKESEVDIEMDEDAQTSEDAEIKDVASATAVLSAAVTRSDTFSSFEPTPVDSPDDVPTLDSMNEPGRHCCKDSLGGSGNLAELHTSVVERPNHDHGTSTQQTEPSPEVVSGSSEPTSTLQEAPKGPEREAVAEKPSKKQQNPSGKSTES</sequence>
<gene>
    <name evidence="2" type="ORF">QR685DRAFT_435190</name>
</gene>
<name>A0ABR3DJH5_NEUIN</name>
<evidence type="ECO:0000313" key="3">
    <source>
        <dbReference type="Proteomes" id="UP001451303"/>
    </source>
</evidence>
<proteinExistence type="predicted"/>
<feature type="compositionally biased region" description="Low complexity" evidence="1">
    <location>
        <begin position="1"/>
        <end position="15"/>
    </location>
</feature>
<feature type="compositionally biased region" description="Polar residues" evidence="1">
    <location>
        <begin position="252"/>
        <end position="263"/>
    </location>
</feature>
<feature type="compositionally biased region" description="Low complexity" evidence="1">
    <location>
        <begin position="216"/>
        <end position="232"/>
    </location>
</feature>
<organism evidence="2 3">
    <name type="scientific">Neurospora intermedia</name>
    <dbReference type="NCBI Taxonomy" id="5142"/>
    <lineage>
        <taxon>Eukaryota</taxon>
        <taxon>Fungi</taxon>
        <taxon>Dikarya</taxon>
        <taxon>Ascomycota</taxon>
        <taxon>Pezizomycotina</taxon>
        <taxon>Sordariomycetes</taxon>
        <taxon>Sordariomycetidae</taxon>
        <taxon>Sordariales</taxon>
        <taxon>Sordariaceae</taxon>
        <taxon>Neurospora</taxon>
    </lineage>
</organism>
<feature type="region of interest" description="Disordered" evidence="1">
    <location>
        <begin position="47"/>
        <end position="78"/>
    </location>
</feature>
<dbReference type="EMBL" id="JAVLET010000002">
    <property type="protein sequence ID" value="KAL0472837.1"/>
    <property type="molecule type" value="Genomic_DNA"/>
</dbReference>
<evidence type="ECO:0000313" key="2">
    <source>
        <dbReference type="EMBL" id="KAL0472837.1"/>
    </source>
</evidence>
<feature type="region of interest" description="Disordered" evidence="1">
    <location>
        <begin position="152"/>
        <end position="263"/>
    </location>
</feature>
<feature type="compositionally biased region" description="Basic and acidic residues" evidence="1">
    <location>
        <begin position="238"/>
        <end position="250"/>
    </location>
</feature>
<feature type="region of interest" description="Disordered" evidence="1">
    <location>
        <begin position="1"/>
        <end position="23"/>
    </location>
</feature>
<dbReference type="Proteomes" id="UP001451303">
    <property type="component" value="Unassembled WGS sequence"/>
</dbReference>